<proteinExistence type="predicted"/>
<reference evidence="1 2" key="1">
    <citation type="submission" date="2017-02" db="EMBL/GenBank/DDBJ databases">
        <authorList>
            <person name="Peterson S.W."/>
        </authorList>
    </citation>
    <scope>NUCLEOTIDE SEQUENCE [LARGE SCALE GENOMIC DNA]</scope>
    <source>
        <strain evidence="1 2">3F5N</strain>
    </source>
</reference>
<dbReference type="EMBL" id="FUIE01000045">
    <property type="protein sequence ID" value="SJM62053.1"/>
    <property type="molecule type" value="Genomic_DNA"/>
</dbReference>
<dbReference type="AlphaFoldDB" id="A0A1R4G1V1"/>
<dbReference type="GO" id="GO:0004386">
    <property type="term" value="F:helicase activity"/>
    <property type="evidence" value="ECO:0007669"/>
    <property type="project" value="UniProtKB-KW"/>
</dbReference>
<name>A0A1R4G1V1_BREDI</name>
<keyword evidence="1" id="KW-0067">ATP-binding</keyword>
<keyword evidence="1" id="KW-0378">Hydrolase</keyword>
<protein>
    <submittedName>
        <fullName evidence="1">DNA helicase</fullName>
    </submittedName>
</protein>
<accession>A0A1R4G1V1</accession>
<gene>
    <name evidence="1" type="ORF">FM111_08685</name>
</gene>
<keyword evidence="1" id="KW-0547">Nucleotide-binding</keyword>
<keyword evidence="1" id="KW-0347">Helicase</keyword>
<sequence>MKSFSASTVKSWFQYGCERKVRYELSSDTELAAVPVLKDVREAAWAKLGNEFEDRVVRRLAAETSVLQPSPGDKVLSERLTLAFLRGERAETYAAQVNLKPARTPSFLQGTGLDLNRNIADLVRRTILPDGRVQFTVIDIKATRRATAFHKNQIAFYVRVLEERLAEIDLTRHVVLDREGEVWRIPNDGTADGDRAQAEVFALRPYLRQVDDFCRLKLPGIAKKGIGAGGFDQTFFHLYFKCEQCAFLEHCEQAIAPVLGAARDVSAVPGVTHESKRVLAQLGVTTVGGLAKAHGLAKAPGAGWSLTRNAPRLTARAQALAQGAILRTDEEHSFLMPPRADVRLFLSLDYDPVDDRIAAVGYRRVEDGQTLSAAVSVPQSASLQDEADALIFVMGRLISDLAGVDQDNRKAQEVEDEAALKYAHIFFYEPSEALNLQKALGRHLDDPRVRSGLLHLVRLFPPDDVVPEPEFKGAHHLPATALRSVIEQLYALPVAVAYDLRQVSQALADQGAATPYHPSRGFERPFSSLLSIDVIRGLRDGAAGAPSAHDIETDVSARLDALQGATAWLYAQHAAAADRGAPLLRLTKRPFRFHETFDPLDAADLDVLLACELLENRASLLETLVGLAQPAARRRDAGRCMAGLELMRVSNYGPRKKLLVFRAPPASQETDLGPGDFKLILTDDNPDLRLDATQWALVNCRIKTPDEDDLSQPHIVKVVMDKDIFEGSVMQALLKSTPRDGWHLDRPFFDVNTDKAERFLRHLSAGQAA</sequence>
<dbReference type="RefSeq" id="WP_143276075.1">
    <property type="nucleotide sequence ID" value="NZ_FUIE01000045.1"/>
</dbReference>
<evidence type="ECO:0000313" key="2">
    <source>
        <dbReference type="Proteomes" id="UP000195766"/>
    </source>
</evidence>
<evidence type="ECO:0000313" key="1">
    <source>
        <dbReference type="EMBL" id="SJM62053.1"/>
    </source>
</evidence>
<dbReference type="OrthoDB" id="8309684at2"/>
<dbReference type="Proteomes" id="UP000195766">
    <property type="component" value="Unassembled WGS sequence"/>
</dbReference>
<organism evidence="1 2">
    <name type="scientific">Brevundimonas diminuta 3F5N</name>
    <dbReference type="NCBI Taxonomy" id="1255603"/>
    <lineage>
        <taxon>Bacteria</taxon>
        <taxon>Pseudomonadati</taxon>
        <taxon>Pseudomonadota</taxon>
        <taxon>Alphaproteobacteria</taxon>
        <taxon>Caulobacterales</taxon>
        <taxon>Caulobacteraceae</taxon>
        <taxon>Brevundimonas</taxon>
    </lineage>
</organism>